<dbReference type="Gene3D" id="1.10.1760.20">
    <property type="match status" value="1"/>
</dbReference>
<dbReference type="Pfam" id="PF12822">
    <property type="entry name" value="ECF_trnsprt"/>
    <property type="match status" value="1"/>
</dbReference>
<protein>
    <submittedName>
        <fullName evidence="2">ECF transporter S component</fullName>
    </submittedName>
</protein>
<feature type="transmembrane region" description="Helical" evidence="1">
    <location>
        <begin position="20"/>
        <end position="41"/>
    </location>
</feature>
<evidence type="ECO:0000313" key="3">
    <source>
        <dbReference type="Proteomes" id="UP000826651"/>
    </source>
</evidence>
<sequence>MRRDAGPGADVTAVPIGRRLGLTLALASALGVLAFGWPLLVDAGATLDDATSAPVVLALVVAAGLAVLLVGVNDGGLDVKAIAVLGLLSAVGAILRPLAAGTGGVETVFILVVLGGRVFGPGFGFLLGSTTIFASALLTGGVGPWLPFQMLAASWVGLGAGLLPGRLRGRWEIALLAGYGALAAVLFGTALNLSFWPFLIGSGTEISFVAGAPMGENLHRFLLYSLATSLPWDLGRAITTAVGIAVAGYPVLATLRRAARRAAFGSGVETRAGVAVRGESR</sequence>
<feature type="transmembrane region" description="Helical" evidence="1">
    <location>
        <begin position="108"/>
        <end position="133"/>
    </location>
</feature>
<accession>A0ABS7S722</accession>
<reference evidence="2 3" key="1">
    <citation type="submission" date="2021-04" db="EMBL/GenBank/DDBJ databases">
        <title>Ruania sp. nov., isolated from sandy soil of mangrove forest.</title>
        <authorList>
            <person name="Ge X."/>
            <person name="Huang R."/>
            <person name="Liu W."/>
        </authorList>
    </citation>
    <scope>NUCLEOTIDE SEQUENCE [LARGE SCALE GENOMIC DNA]</scope>
    <source>
        <strain evidence="2 3">N2-46</strain>
    </source>
</reference>
<keyword evidence="1" id="KW-0812">Transmembrane</keyword>
<dbReference type="InterPro" id="IPR024529">
    <property type="entry name" value="ECF_trnsprt_substrate-spec"/>
</dbReference>
<dbReference type="PIRSF" id="PIRSF037395">
    <property type="entry name" value="UCP037395_ABCper"/>
    <property type="match status" value="1"/>
</dbReference>
<evidence type="ECO:0000313" key="2">
    <source>
        <dbReference type="EMBL" id="MBZ2195882.1"/>
    </source>
</evidence>
<comment type="caution">
    <text evidence="2">The sequence shown here is derived from an EMBL/GenBank/DDBJ whole genome shotgun (WGS) entry which is preliminary data.</text>
</comment>
<organism evidence="2 3">
    <name type="scientific">Occultella gossypii</name>
    <dbReference type="NCBI Taxonomy" id="2800820"/>
    <lineage>
        <taxon>Bacteria</taxon>
        <taxon>Bacillati</taxon>
        <taxon>Actinomycetota</taxon>
        <taxon>Actinomycetes</taxon>
        <taxon>Micrococcales</taxon>
        <taxon>Ruaniaceae</taxon>
        <taxon>Occultella</taxon>
    </lineage>
</organism>
<evidence type="ECO:0000256" key="1">
    <source>
        <dbReference type="SAM" id="Phobius"/>
    </source>
</evidence>
<name>A0ABS7S722_9MICO</name>
<keyword evidence="1" id="KW-0472">Membrane</keyword>
<dbReference type="EMBL" id="JAGSHT010000007">
    <property type="protein sequence ID" value="MBZ2195882.1"/>
    <property type="molecule type" value="Genomic_DNA"/>
</dbReference>
<dbReference type="Proteomes" id="UP000826651">
    <property type="component" value="Unassembled WGS sequence"/>
</dbReference>
<proteinExistence type="predicted"/>
<gene>
    <name evidence="2" type="ORF">KCQ71_06945</name>
</gene>
<dbReference type="RefSeq" id="WP_223404252.1">
    <property type="nucleotide sequence ID" value="NZ_JAGSHT010000007.1"/>
</dbReference>
<keyword evidence="3" id="KW-1185">Reference proteome</keyword>
<feature type="transmembrane region" description="Helical" evidence="1">
    <location>
        <begin position="234"/>
        <end position="252"/>
    </location>
</feature>
<feature type="transmembrane region" description="Helical" evidence="1">
    <location>
        <begin position="53"/>
        <end position="73"/>
    </location>
</feature>
<feature type="transmembrane region" description="Helical" evidence="1">
    <location>
        <begin position="145"/>
        <end position="163"/>
    </location>
</feature>
<feature type="transmembrane region" description="Helical" evidence="1">
    <location>
        <begin position="175"/>
        <end position="199"/>
    </location>
</feature>
<dbReference type="InterPro" id="IPR017196">
    <property type="entry name" value="ECF_substrate-spec_UCP037395"/>
</dbReference>
<keyword evidence="1" id="KW-1133">Transmembrane helix</keyword>